<dbReference type="HOGENOM" id="CLU_000604_1_22_6"/>
<dbReference type="GO" id="GO:0005524">
    <property type="term" value="F:ATP binding"/>
    <property type="evidence" value="ECO:0007669"/>
    <property type="project" value="UniProtKB-KW"/>
</dbReference>
<evidence type="ECO:0000256" key="4">
    <source>
        <dbReference type="ARBA" id="ARBA00022519"/>
    </source>
</evidence>
<keyword evidence="8" id="KW-1278">Translocase</keyword>
<evidence type="ECO:0000256" key="7">
    <source>
        <dbReference type="ARBA" id="ARBA00022840"/>
    </source>
</evidence>
<evidence type="ECO:0000256" key="8">
    <source>
        <dbReference type="ARBA" id="ARBA00022967"/>
    </source>
</evidence>
<dbReference type="PROSITE" id="PS50893">
    <property type="entry name" value="ABC_TRANSPORTER_2"/>
    <property type="match status" value="1"/>
</dbReference>
<keyword evidence="4" id="KW-0997">Cell inner membrane</keyword>
<dbReference type="GO" id="GO:0005315">
    <property type="term" value="F:phosphate transmembrane transporter activity"/>
    <property type="evidence" value="ECO:0007669"/>
    <property type="project" value="InterPro"/>
</dbReference>
<dbReference type="GO" id="GO:0005886">
    <property type="term" value="C:plasma membrane"/>
    <property type="evidence" value="ECO:0007669"/>
    <property type="project" value="UniProtKB-SubCell"/>
</dbReference>
<dbReference type="PANTHER" id="PTHR43423:SF3">
    <property type="entry name" value="PHOSPHATE IMPORT ATP-BINDING PROTEIN PSTB"/>
    <property type="match status" value="1"/>
</dbReference>
<evidence type="ECO:0000256" key="6">
    <source>
        <dbReference type="ARBA" id="ARBA00022741"/>
    </source>
</evidence>
<name>W8UT05_KLEPN</name>
<dbReference type="CDD" id="cd03260">
    <property type="entry name" value="ABC_PstB_phosphate_transporter"/>
    <property type="match status" value="1"/>
</dbReference>
<comment type="function">
    <text evidence="10">Part of the ABC transporter complex PstSACB involved in phosphate import. Responsible for energy coupling to the transport system.</text>
</comment>
<evidence type="ECO:0000256" key="10">
    <source>
        <dbReference type="ARBA" id="ARBA00054713"/>
    </source>
</evidence>
<dbReference type="PANTHER" id="PTHR43423">
    <property type="entry name" value="ABC TRANSPORTER I FAMILY MEMBER 17"/>
    <property type="match status" value="1"/>
</dbReference>
<dbReference type="SMART" id="SM00382">
    <property type="entry name" value="AAA"/>
    <property type="match status" value="1"/>
</dbReference>
<dbReference type="PROSITE" id="PS00211">
    <property type="entry name" value="ABC_TRANSPORTER_1"/>
    <property type="match status" value="1"/>
</dbReference>
<reference evidence="12 13" key="1">
    <citation type="journal article" date="2014" name="Proc. Natl. Acad. Sci. U.S.A.">
        <title>Molecular dissection of the evolution of carbapenem-resistant multilocus sequence type 258 Klebsiella pneumoniae.</title>
        <authorList>
            <person name="Deleo F.R."/>
            <person name="Chen L."/>
            <person name="Porcella S.F."/>
            <person name="Martens C.A."/>
            <person name="Kobayashi S.D."/>
            <person name="Porter A.R."/>
            <person name="Chavda K.D."/>
            <person name="Jacobs M.R."/>
            <person name="Mathema B."/>
            <person name="Olsen R.J."/>
            <person name="Bonomo R.A."/>
            <person name="Musser J.M."/>
            <person name="Kreiswirth B.N."/>
        </authorList>
    </citation>
    <scope>NUCLEOTIDE SEQUENCE [LARGE SCALE GENOMIC DNA]</scope>
    <source>
        <strain evidence="12">30684/NJST258_2</strain>
    </source>
</reference>
<keyword evidence="6" id="KW-0547">Nucleotide-binding</keyword>
<dbReference type="InterPro" id="IPR005670">
    <property type="entry name" value="PstB-like"/>
</dbReference>
<dbReference type="FunFam" id="3.40.50.300:FF:000132">
    <property type="entry name" value="Phosphate import ATP-binding protein PstB"/>
    <property type="match status" value="1"/>
</dbReference>
<dbReference type="InterPro" id="IPR003593">
    <property type="entry name" value="AAA+_ATPase"/>
</dbReference>
<dbReference type="PATRIC" id="fig|1420013.3.peg.5086"/>
<evidence type="ECO:0000313" key="12">
    <source>
        <dbReference type="EMBL" id="AHM82195.1"/>
    </source>
</evidence>
<dbReference type="KEGG" id="kps:KPNJ2_05435"/>
<dbReference type="SUPFAM" id="SSF52540">
    <property type="entry name" value="P-loop containing nucleoside triphosphate hydrolases"/>
    <property type="match status" value="1"/>
</dbReference>
<keyword evidence="2" id="KW-0813">Transport</keyword>
<keyword evidence="7 12" id="KW-0067">ATP-binding</keyword>
<dbReference type="NCBIfam" id="TIGR00972">
    <property type="entry name" value="3a0107s01c2"/>
    <property type="match status" value="1"/>
</dbReference>
<evidence type="ECO:0000256" key="2">
    <source>
        <dbReference type="ARBA" id="ARBA00022448"/>
    </source>
</evidence>
<dbReference type="GO" id="GO:0016887">
    <property type="term" value="F:ATP hydrolysis activity"/>
    <property type="evidence" value="ECO:0007669"/>
    <property type="project" value="InterPro"/>
</dbReference>
<dbReference type="InterPro" id="IPR017871">
    <property type="entry name" value="ABC_transporter-like_CS"/>
</dbReference>
<dbReference type="InterPro" id="IPR027417">
    <property type="entry name" value="P-loop_NTPase"/>
</dbReference>
<evidence type="ECO:0000256" key="9">
    <source>
        <dbReference type="ARBA" id="ARBA00023136"/>
    </source>
</evidence>
<proteinExistence type="predicted"/>
<organism evidence="12 13">
    <name type="scientific">Klebsiella pneumoniae 30684/NJST258_2</name>
    <dbReference type="NCBI Taxonomy" id="1420013"/>
    <lineage>
        <taxon>Bacteria</taxon>
        <taxon>Pseudomonadati</taxon>
        <taxon>Pseudomonadota</taxon>
        <taxon>Gammaproteobacteria</taxon>
        <taxon>Enterobacterales</taxon>
        <taxon>Enterobacteriaceae</taxon>
        <taxon>Klebsiella/Raoultella group</taxon>
        <taxon>Klebsiella</taxon>
        <taxon>Klebsiella pneumoniae complex</taxon>
    </lineage>
</organism>
<evidence type="ECO:0000256" key="3">
    <source>
        <dbReference type="ARBA" id="ARBA00022475"/>
    </source>
</evidence>
<accession>W8UT05</accession>
<dbReference type="EMBL" id="CP006918">
    <property type="protein sequence ID" value="AHM82195.1"/>
    <property type="molecule type" value="Genomic_DNA"/>
</dbReference>
<evidence type="ECO:0000256" key="5">
    <source>
        <dbReference type="ARBA" id="ARBA00022592"/>
    </source>
</evidence>
<gene>
    <name evidence="12" type="ORF">KPNJ2_05435</name>
</gene>
<evidence type="ECO:0000259" key="11">
    <source>
        <dbReference type="PROSITE" id="PS50893"/>
    </source>
</evidence>
<dbReference type="AlphaFoldDB" id="W8UT05"/>
<keyword evidence="5" id="KW-0592">Phosphate transport</keyword>
<feature type="domain" description="ABC transporter" evidence="11">
    <location>
        <begin position="56"/>
        <end position="297"/>
    </location>
</feature>
<sequence length="302" mass="34023">MGRGIDYHPVRLAAEHPGARYLRQEETRLIFCGAATAALNEEEIEMSMVNTAPGKISVRNLNFYYGKFHALKNINLDITKNQVTAFIGPSGCGKSTLLRTFNKMFELYPEQRAEGEILLDGDNILTNTQDIALLRAKVGMVFQKPTPFPMSIYDNIAFGVRLFEKLSRADMDERVQWALTKAALWNETKDKLHQSGYSLSGGQQQRLCIARGIAIRPEVLLLDEPCSALDPISTGRIEELITELKQDYTVVIVTHNMQQAARCSDHTAFMYLGELIEFSNTDDLFTKPAKKQTEDYITGRYG</sequence>
<dbReference type="Proteomes" id="UP000019586">
    <property type="component" value="Chromosome"/>
</dbReference>
<dbReference type="Gene3D" id="3.40.50.300">
    <property type="entry name" value="P-loop containing nucleotide triphosphate hydrolases"/>
    <property type="match status" value="1"/>
</dbReference>
<dbReference type="InterPro" id="IPR003439">
    <property type="entry name" value="ABC_transporter-like_ATP-bd"/>
</dbReference>
<keyword evidence="9" id="KW-0472">Membrane</keyword>
<evidence type="ECO:0000256" key="1">
    <source>
        <dbReference type="ARBA" id="ARBA00004417"/>
    </source>
</evidence>
<dbReference type="GO" id="GO:0035435">
    <property type="term" value="P:phosphate ion transmembrane transport"/>
    <property type="evidence" value="ECO:0007669"/>
    <property type="project" value="InterPro"/>
</dbReference>
<dbReference type="Pfam" id="PF00005">
    <property type="entry name" value="ABC_tran"/>
    <property type="match status" value="1"/>
</dbReference>
<protein>
    <submittedName>
        <fullName evidence="12">Phosphate transport ATP-binding protein pstB</fullName>
    </submittedName>
</protein>
<keyword evidence="3" id="KW-1003">Cell membrane</keyword>
<comment type="subcellular location">
    <subcellularLocation>
        <location evidence="1">Cell inner membrane</location>
        <topology evidence="1">Peripheral membrane protein</topology>
    </subcellularLocation>
</comment>
<evidence type="ECO:0000313" key="13">
    <source>
        <dbReference type="Proteomes" id="UP000019586"/>
    </source>
</evidence>